<evidence type="ECO:0000313" key="7">
    <source>
        <dbReference type="EMBL" id="MBM3274803.1"/>
    </source>
</evidence>
<dbReference type="InterPro" id="IPR038594">
    <property type="entry name" value="SepF-like_sf"/>
</dbReference>
<comment type="subcellular location">
    <subcellularLocation>
        <location evidence="5">Cytoplasm</location>
    </subcellularLocation>
    <text evidence="5">Localizes to the division site, in a FtsZ-dependent manner.</text>
</comment>
<comment type="subunit">
    <text evidence="5">Homodimer. Interacts with FtsZ.</text>
</comment>
<dbReference type="Gene3D" id="3.30.110.150">
    <property type="entry name" value="SepF-like protein"/>
    <property type="match status" value="1"/>
</dbReference>
<reference evidence="7 8" key="1">
    <citation type="submission" date="2019-03" db="EMBL/GenBank/DDBJ databases">
        <title>Lake Tanganyika Metagenome-Assembled Genomes (MAGs).</title>
        <authorList>
            <person name="Tran P."/>
        </authorList>
    </citation>
    <scope>NUCLEOTIDE SEQUENCE [LARGE SCALE GENOMIC DNA]</scope>
    <source>
        <strain evidence="7">K_DeepCast_65m_m2_236</strain>
    </source>
</reference>
<evidence type="ECO:0000256" key="6">
    <source>
        <dbReference type="SAM" id="MobiDB-lite"/>
    </source>
</evidence>
<evidence type="ECO:0000256" key="3">
    <source>
        <dbReference type="ARBA" id="ARBA00023306"/>
    </source>
</evidence>
<dbReference type="GO" id="GO:0043093">
    <property type="term" value="P:FtsZ-dependent cytokinesis"/>
    <property type="evidence" value="ECO:0007669"/>
    <property type="project" value="UniProtKB-UniRule"/>
</dbReference>
<feature type="region of interest" description="Disordered" evidence="6">
    <location>
        <begin position="16"/>
        <end position="36"/>
    </location>
</feature>
<comment type="similarity">
    <text evidence="5">Belongs to the SepF family.</text>
</comment>
<dbReference type="AlphaFoldDB" id="A0A938BMZ3"/>
<evidence type="ECO:0000256" key="2">
    <source>
        <dbReference type="ARBA" id="ARBA00023210"/>
    </source>
</evidence>
<dbReference type="PANTHER" id="PTHR35798:SF1">
    <property type="entry name" value="CELL DIVISION PROTEIN SEPF"/>
    <property type="match status" value="1"/>
</dbReference>
<organism evidence="7 8">
    <name type="scientific">Candidatus Tanganyikabacteria bacterium</name>
    <dbReference type="NCBI Taxonomy" id="2961651"/>
    <lineage>
        <taxon>Bacteria</taxon>
        <taxon>Bacillati</taxon>
        <taxon>Candidatus Sericytochromatia</taxon>
        <taxon>Candidatus Tanganyikabacteria</taxon>
    </lineage>
</organism>
<keyword evidence="2 5" id="KW-0717">Septation</keyword>
<proteinExistence type="inferred from homology"/>
<accession>A0A938BMZ3</accession>
<name>A0A938BMZ3_9BACT</name>
<dbReference type="PANTHER" id="PTHR35798">
    <property type="entry name" value="CELL DIVISION PROTEIN SEPF"/>
    <property type="match status" value="1"/>
</dbReference>
<sequence>MSADVMQRMKDFFLGPQDPVEDYETEESAETPKRTRNISVLHGAPTAETLVLEPRSFDDALSIISHLREKRQVILNLHNVPNDEKQRLVDFLSGATHALDGFQERVSETIFAFSPSNHKITRPTEAWGLVNGGHRDLAYKVK</sequence>
<evidence type="ECO:0000313" key="8">
    <source>
        <dbReference type="Proteomes" id="UP000703893"/>
    </source>
</evidence>
<dbReference type="Proteomes" id="UP000703893">
    <property type="component" value="Unassembled WGS sequence"/>
</dbReference>
<dbReference type="InterPro" id="IPR023052">
    <property type="entry name" value="Cell_div_SepF"/>
</dbReference>
<keyword evidence="1 5" id="KW-0132">Cell division</keyword>
<feature type="compositionally biased region" description="Acidic residues" evidence="6">
    <location>
        <begin position="19"/>
        <end position="29"/>
    </location>
</feature>
<dbReference type="HAMAP" id="MF_01197">
    <property type="entry name" value="SepF"/>
    <property type="match status" value="1"/>
</dbReference>
<comment type="function">
    <text evidence="4 5">Cell division protein that is part of the divisome complex and is recruited early to the Z-ring. Probably stimulates Z-ring formation, perhaps through the cross-linking of FtsZ protofilaments. Its function overlaps with FtsA.</text>
</comment>
<keyword evidence="5" id="KW-0963">Cytoplasm</keyword>
<evidence type="ECO:0000256" key="4">
    <source>
        <dbReference type="ARBA" id="ARBA00044936"/>
    </source>
</evidence>
<dbReference type="EMBL" id="VGJX01000334">
    <property type="protein sequence ID" value="MBM3274803.1"/>
    <property type="molecule type" value="Genomic_DNA"/>
</dbReference>
<protein>
    <recommendedName>
        <fullName evidence="5">Cell division protein SepF</fullName>
    </recommendedName>
</protein>
<dbReference type="GO" id="GO:0005737">
    <property type="term" value="C:cytoplasm"/>
    <property type="evidence" value="ECO:0007669"/>
    <property type="project" value="UniProtKB-SubCell"/>
</dbReference>
<dbReference type="InterPro" id="IPR007561">
    <property type="entry name" value="Cell_div_SepF/SepF-rel"/>
</dbReference>
<gene>
    <name evidence="5" type="primary">sepF</name>
    <name evidence="7" type="ORF">FJZ00_06600</name>
</gene>
<keyword evidence="3 5" id="KW-0131">Cell cycle</keyword>
<comment type="caution">
    <text evidence="7">The sequence shown here is derived from an EMBL/GenBank/DDBJ whole genome shotgun (WGS) entry which is preliminary data.</text>
</comment>
<evidence type="ECO:0000256" key="1">
    <source>
        <dbReference type="ARBA" id="ARBA00022618"/>
    </source>
</evidence>
<evidence type="ECO:0000256" key="5">
    <source>
        <dbReference type="HAMAP-Rule" id="MF_01197"/>
    </source>
</evidence>
<dbReference type="GO" id="GO:0000917">
    <property type="term" value="P:division septum assembly"/>
    <property type="evidence" value="ECO:0007669"/>
    <property type="project" value="UniProtKB-KW"/>
</dbReference>
<dbReference type="Pfam" id="PF04472">
    <property type="entry name" value="SepF"/>
    <property type="match status" value="1"/>
</dbReference>